<protein>
    <recommendedName>
        <fullName evidence="6 7">Pyrroline-5-carboxylate reductase</fullName>
        <shortName evidence="6">P5C reductase</shortName>
        <shortName evidence="6">P5CR</shortName>
        <ecNumber evidence="6 7">1.5.1.2</ecNumber>
    </recommendedName>
    <alternativeName>
        <fullName evidence="6">PCA reductase</fullName>
    </alternativeName>
</protein>
<keyword evidence="13" id="KW-1185">Reference proteome</keyword>
<dbReference type="GO" id="GO:0055129">
    <property type="term" value="P:L-proline biosynthetic process"/>
    <property type="evidence" value="ECO:0007669"/>
    <property type="project" value="UniProtKB-UniRule"/>
</dbReference>
<gene>
    <name evidence="6 12" type="primary">proC</name>
    <name evidence="12" type="ORF">HMPREF9257_1186</name>
</gene>
<keyword evidence="6 9" id="KW-0028">Amino-acid biosynthesis</keyword>
<comment type="function">
    <text evidence="5 6">Catalyzes the reduction of 1-pyrroline-5-carboxylate (PCA) to L-proline.</text>
</comment>
<evidence type="ECO:0000256" key="3">
    <source>
        <dbReference type="ARBA" id="ARBA00022857"/>
    </source>
</evidence>
<dbReference type="PIRSF" id="PIRSF000193">
    <property type="entry name" value="Pyrrol-5-carb_rd"/>
    <property type="match status" value="1"/>
</dbReference>
<dbReference type="InterPro" id="IPR028939">
    <property type="entry name" value="P5C_Rdtase_cat_N"/>
</dbReference>
<feature type="domain" description="Pyrroline-5-carboxylate reductase catalytic N-terminal" evidence="10">
    <location>
        <begin position="4"/>
        <end position="80"/>
    </location>
</feature>
<dbReference type="HAMAP" id="MF_01925">
    <property type="entry name" value="P5C_reductase"/>
    <property type="match status" value="1"/>
</dbReference>
<dbReference type="Gene3D" id="1.10.3730.10">
    <property type="entry name" value="ProC C-terminal domain-like"/>
    <property type="match status" value="1"/>
</dbReference>
<dbReference type="eggNOG" id="COG0345">
    <property type="taxonomic scope" value="Bacteria"/>
</dbReference>
<evidence type="ECO:0000256" key="8">
    <source>
        <dbReference type="PIRSR" id="PIRSR000193-1"/>
    </source>
</evidence>
<dbReference type="Gene3D" id="3.40.50.720">
    <property type="entry name" value="NAD(P)-binding Rossmann-like Domain"/>
    <property type="match status" value="1"/>
</dbReference>
<proteinExistence type="inferred from homology"/>
<dbReference type="InterPro" id="IPR053790">
    <property type="entry name" value="P5CR-like_CS"/>
</dbReference>
<dbReference type="InterPro" id="IPR036291">
    <property type="entry name" value="NAD(P)-bd_dom_sf"/>
</dbReference>
<evidence type="ECO:0000256" key="2">
    <source>
        <dbReference type="ARBA" id="ARBA00022650"/>
    </source>
</evidence>
<dbReference type="STRING" id="908337.HMPREF9257_1186"/>
<comment type="similarity">
    <text evidence="1 6 9">Belongs to the pyrroline-5-carboxylate reductase family.</text>
</comment>
<keyword evidence="4 6" id="KW-0560">Oxidoreductase</keyword>
<dbReference type="SUPFAM" id="SSF51735">
    <property type="entry name" value="NAD(P)-binding Rossmann-fold domains"/>
    <property type="match status" value="1"/>
</dbReference>
<reference evidence="12 13" key="1">
    <citation type="submission" date="2010-10" db="EMBL/GenBank/DDBJ databases">
        <authorList>
            <person name="Durkin A.S."/>
            <person name="Madupu R."/>
            <person name="Torralba M."/>
            <person name="Gillis M."/>
            <person name="Methe B."/>
            <person name="Sutton G."/>
            <person name="Nelson K.E."/>
        </authorList>
    </citation>
    <scope>NUCLEOTIDE SEQUENCE [LARGE SCALE GENOMIC DNA]</scope>
    <source>
        <strain evidence="12 13">ACS-139-V-Col8</strain>
    </source>
</reference>
<dbReference type="UniPathway" id="UPA00098">
    <property type="reaction ID" value="UER00361"/>
</dbReference>
<dbReference type="InterPro" id="IPR008927">
    <property type="entry name" value="6-PGluconate_DH-like_C_sf"/>
</dbReference>
<comment type="caution">
    <text evidence="12">The sequence shown here is derived from an EMBL/GenBank/DDBJ whole genome shotgun (WGS) entry which is preliminary data.</text>
</comment>
<comment type="catalytic activity">
    <reaction evidence="6 9">
        <text>L-proline + NADP(+) = (S)-1-pyrroline-5-carboxylate + NADPH + 2 H(+)</text>
        <dbReference type="Rhea" id="RHEA:14109"/>
        <dbReference type="ChEBI" id="CHEBI:15378"/>
        <dbReference type="ChEBI" id="CHEBI:17388"/>
        <dbReference type="ChEBI" id="CHEBI:57783"/>
        <dbReference type="ChEBI" id="CHEBI:58349"/>
        <dbReference type="ChEBI" id="CHEBI:60039"/>
        <dbReference type="EC" id="1.5.1.2"/>
    </reaction>
</comment>
<dbReference type="Pfam" id="PF14748">
    <property type="entry name" value="P5CR_dimer"/>
    <property type="match status" value="1"/>
</dbReference>
<dbReference type="Proteomes" id="UP000005990">
    <property type="component" value="Unassembled WGS sequence"/>
</dbReference>
<organism evidence="12 13">
    <name type="scientific">Eremococcus coleocola ACS-139-V-Col8</name>
    <dbReference type="NCBI Taxonomy" id="908337"/>
    <lineage>
        <taxon>Bacteria</taxon>
        <taxon>Bacillati</taxon>
        <taxon>Bacillota</taxon>
        <taxon>Bacilli</taxon>
        <taxon>Lactobacillales</taxon>
        <taxon>Aerococcaceae</taxon>
        <taxon>Eremococcus</taxon>
    </lineage>
</organism>
<feature type="domain" description="Pyrroline-5-carboxylate reductase dimerisation" evidence="11">
    <location>
        <begin position="157"/>
        <end position="255"/>
    </location>
</feature>
<evidence type="ECO:0000256" key="6">
    <source>
        <dbReference type="HAMAP-Rule" id="MF_01925"/>
    </source>
</evidence>
<evidence type="ECO:0000256" key="5">
    <source>
        <dbReference type="ARBA" id="ARBA00058118"/>
    </source>
</evidence>
<dbReference type="EC" id="1.5.1.2" evidence="6 7"/>
<dbReference type="PANTHER" id="PTHR11645:SF0">
    <property type="entry name" value="PYRROLINE-5-CARBOXYLATE REDUCTASE 3"/>
    <property type="match status" value="1"/>
</dbReference>
<dbReference type="FunFam" id="1.10.3730.10:FF:000001">
    <property type="entry name" value="Pyrroline-5-carboxylate reductase"/>
    <property type="match status" value="1"/>
</dbReference>
<evidence type="ECO:0000256" key="4">
    <source>
        <dbReference type="ARBA" id="ARBA00023002"/>
    </source>
</evidence>
<dbReference type="PANTHER" id="PTHR11645">
    <property type="entry name" value="PYRROLINE-5-CARBOXYLATE REDUCTASE"/>
    <property type="match status" value="1"/>
</dbReference>
<feature type="binding site" evidence="8">
    <location>
        <begin position="67"/>
        <end position="70"/>
    </location>
    <ligand>
        <name>NADP(+)</name>
        <dbReference type="ChEBI" id="CHEBI:58349"/>
    </ligand>
</feature>
<dbReference type="GO" id="GO:0004735">
    <property type="term" value="F:pyrroline-5-carboxylate reductase activity"/>
    <property type="evidence" value="ECO:0007669"/>
    <property type="project" value="UniProtKB-UniRule"/>
</dbReference>
<dbReference type="OrthoDB" id="9805754at2"/>
<dbReference type="InterPro" id="IPR000304">
    <property type="entry name" value="Pyrroline-COOH_reductase"/>
</dbReference>
<dbReference type="Pfam" id="PF03807">
    <property type="entry name" value="F420_oxidored"/>
    <property type="match status" value="1"/>
</dbReference>
<evidence type="ECO:0000313" key="13">
    <source>
        <dbReference type="Proteomes" id="UP000005990"/>
    </source>
</evidence>
<dbReference type="AlphaFoldDB" id="E4KQ33"/>
<dbReference type="EMBL" id="AENN01000015">
    <property type="protein sequence ID" value="EFR31198.1"/>
    <property type="molecule type" value="Genomic_DNA"/>
</dbReference>
<evidence type="ECO:0000313" key="12">
    <source>
        <dbReference type="EMBL" id="EFR31198.1"/>
    </source>
</evidence>
<dbReference type="SUPFAM" id="SSF48179">
    <property type="entry name" value="6-phosphogluconate dehydrogenase C-terminal domain-like"/>
    <property type="match status" value="1"/>
</dbReference>
<evidence type="ECO:0000256" key="1">
    <source>
        <dbReference type="ARBA" id="ARBA00005525"/>
    </source>
</evidence>
<dbReference type="RefSeq" id="WP_006418401.1">
    <property type="nucleotide sequence ID" value="NZ_AENN01000015.1"/>
</dbReference>
<dbReference type="GO" id="GO:0005737">
    <property type="term" value="C:cytoplasm"/>
    <property type="evidence" value="ECO:0007669"/>
    <property type="project" value="UniProtKB-SubCell"/>
</dbReference>
<dbReference type="NCBIfam" id="TIGR00112">
    <property type="entry name" value="proC"/>
    <property type="match status" value="1"/>
</dbReference>
<comment type="catalytic activity">
    <reaction evidence="6">
        <text>L-proline + NAD(+) = (S)-1-pyrroline-5-carboxylate + NADH + 2 H(+)</text>
        <dbReference type="Rhea" id="RHEA:14105"/>
        <dbReference type="ChEBI" id="CHEBI:15378"/>
        <dbReference type="ChEBI" id="CHEBI:17388"/>
        <dbReference type="ChEBI" id="CHEBI:57540"/>
        <dbReference type="ChEBI" id="CHEBI:57945"/>
        <dbReference type="ChEBI" id="CHEBI:60039"/>
        <dbReference type="EC" id="1.5.1.2"/>
    </reaction>
</comment>
<comment type="subcellular location">
    <subcellularLocation>
        <location evidence="6">Cytoplasm</location>
    </subcellularLocation>
</comment>
<feature type="binding site" evidence="8">
    <location>
        <begin position="8"/>
        <end position="13"/>
    </location>
    <ligand>
        <name>NADP(+)</name>
        <dbReference type="ChEBI" id="CHEBI:58349"/>
    </ligand>
</feature>
<name>E4KQ33_9LACT</name>
<keyword evidence="2 6" id="KW-0641">Proline biosynthesis</keyword>
<evidence type="ECO:0000259" key="11">
    <source>
        <dbReference type="Pfam" id="PF14748"/>
    </source>
</evidence>
<comment type="pathway">
    <text evidence="6 9">Amino-acid biosynthesis; L-proline biosynthesis; L-proline from L-glutamate 5-semialdehyde: step 1/1.</text>
</comment>
<dbReference type="PROSITE" id="PS00521">
    <property type="entry name" value="P5CR"/>
    <property type="match status" value="1"/>
</dbReference>
<dbReference type="InterPro" id="IPR029036">
    <property type="entry name" value="P5CR_dimer"/>
</dbReference>
<evidence type="ECO:0000256" key="7">
    <source>
        <dbReference type="NCBIfam" id="TIGR00112"/>
    </source>
</evidence>
<keyword evidence="3 6" id="KW-0521">NADP</keyword>
<evidence type="ECO:0000259" key="10">
    <source>
        <dbReference type="Pfam" id="PF03807"/>
    </source>
</evidence>
<sequence length="258" mass="27842">MTKKIGIIGVGNMGQALARVIRHGHPDYELLFNRRHLDILDDLSQELQAEPVSVKDLLSRADLIILAIKPKQVVDFFKENESLIAAYPNKLWLSVVSGWSLNDLAKISPQTWIRLMPNTPVAVGQGMIAYCHPEHVSYGDLVEDLFKDAGLVEALSEDLFPSFTALAGCSPAFLYIIIEAMSDAGVYAGLGRDQAIRFAAQALAGAGAMVLESGLHPGQLKDQVTSPAGDTIKGVRNLEAKGLRSAIIEAIIAAQSIK</sequence>
<keyword evidence="6" id="KW-0963">Cytoplasm</keyword>
<evidence type="ECO:0000256" key="9">
    <source>
        <dbReference type="RuleBase" id="RU003903"/>
    </source>
</evidence>
<accession>E4KQ33</accession>